<dbReference type="InterPro" id="IPR058923">
    <property type="entry name" value="RCC1-like_dom"/>
</dbReference>
<dbReference type="InterPro" id="IPR000408">
    <property type="entry name" value="Reg_chr_condens"/>
</dbReference>
<dbReference type="PANTHER" id="PTHR45982:SF8">
    <property type="entry name" value="E3 UBIQUITIN-PROTEIN LIGASE HERC2-LIKE PROTEIN-RELATED"/>
    <property type="match status" value="1"/>
</dbReference>
<dbReference type="SUPFAM" id="SSF50985">
    <property type="entry name" value="RCC1/BLIP-II"/>
    <property type="match status" value="1"/>
</dbReference>
<evidence type="ECO:0000313" key="7">
    <source>
        <dbReference type="Proteomes" id="UP000186922"/>
    </source>
</evidence>
<name>A0A1D1VNQ0_RAMVA</name>
<feature type="domain" description="RCC1-like" evidence="5">
    <location>
        <begin position="58"/>
        <end position="460"/>
    </location>
</feature>
<dbReference type="EMBL" id="BDGG01000007">
    <property type="protein sequence ID" value="GAV01783.1"/>
    <property type="molecule type" value="Genomic_DNA"/>
</dbReference>
<feature type="compositionally biased region" description="Polar residues" evidence="4">
    <location>
        <begin position="27"/>
        <end position="42"/>
    </location>
</feature>
<proteinExistence type="predicted"/>
<dbReference type="PROSITE" id="PS50012">
    <property type="entry name" value="RCC1_3"/>
    <property type="match status" value="3"/>
</dbReference>
<feature type="repeat" description="RCC1" evidence="3">
    <location>
        <begin position="410"/>
        <end position="465"/>
    </location>
</feature>
<protein>
    <recommendedName>
        <fullName evidence="5">RCC1-like domain-containing protein</fullName>
    </recommendedName>
</protein>
<keyword evidence="2" id="KW-0677">Repeat</keyword>
<comment type="caution">
    <text evidence="6">The sequence shown here is derived from an EMBL/GenBank/DDBJ whole genome shotgun (WGS) entry which is preliminary data.</text>
</comment>
<dbReference type="Gene3D" id="2.130.10.30">
    <property type="entry name" value="Regulator of chromosome condensation 1/beta-lactamase-inhibitor protein II"/>
    <property type="match status" value="1"/>
</dbReference>
<dbReference type="Pfam" id="PF25390">
    <property type="entry name" value="WD40_RLD"/>
    <property type="match status" value="1"/>
</dbReference>
<sequence length="473" mass="51753">MMAPKRKTTMSTEDQVATLKKPAVTLKSRSSLTVSKDSSTKAMSRKTLVPPPSEVGDLLIYGNNEAGQLAFEDPSVVKRYPFVHPVDRIGGHPIQQISSGGMHSAILNNQGVVWTWGCNDEGALGTGKEDDEDSWKAKQVKLEDVIDVTTGDSHTAFLTKTNQVYLTGTMRDASGAFGLERDSGQVTSFLPFLFLSNRSKDPNVVKDRAVKISSGYNHFAYLNVDDEVHLLGDSGNGQLGPIPVYRESGGRFGRTYFLQRRKVHIKVSKTSHKLHHFSDVWCVPHGTFVKTKEEEHERWFACGNNLKNQLGFPPAEGQEAGVQWDWEEVVTLRDKGVIKIVGTQTQTMALTSDGLLYVFGHKEYLGLSPEAQEGCTETPLLHPICQEGGVRFADVSCSSNNATVAASKDGQLYVWGSPSSSVVCTEEEEMEAVMQPTKVQSKNTGLYDIFKVSAGASHALLLGKKKPQVNGTS</sequence>
<dbReference type="OrthoDB" id="61110at2759"/>
<feature type="region of interest" description="Disordered" evidence="4">
    <location>
        <begin position="1"/>
        <end position="49"/>
    </location>
</feature>
<dbReference type="STRING" id="947166.A0A1D1VNQ0"/>
<gene>
    <name evidence="6" type="primary">RvY_12439-1</name>
    <name evidence="6" type="synonym">RvY_12439.1</name>
    <name evidence="6" type="ORF">RvY_12439</name>
</gene>
<dbReference type="PRINTS" id="PR00633">
    <property type="entry name" value="RCCNDNSATION"/>
</dbReference>
<feature type="repeat" description="RCC1" evidence="3">
    <location>
        <begin position="111"/>
        <end position="161"/>
    </location>
</feature>
<reference evidence="6 7" key="1">
    <citation type="journal article" date="2016" name="Nat. Commun.">
        <title>Extremotolerant tardigrade genome and improved radiotolerance of human cultured cells by tardigrade-unique protein.</title>
        <authorList>
            <person name="Hashimoto T."/>
            <person name="Horikawa D.D."/>
            <person name="Saito Y."/>
            <person name="Kuwahara H."/>
            <person name="Kozuka-Hata H."/>
            <person name="Shin-I T."/>
            <person name="Minakuchi Y."/>
            <person name="Ohishi K."/>
            <person name="Motoyama A."/>
            <person name="Aizu T."/>
            <person name="Enomoto A."/>
            <person name="Kondo K."/>
            <person name="Tanaka S."/>
            <person name="Hara Y."/>
            <person name="Koshikawa S."/>
            <person name="Sagara H."/>
            <person name="Miura T."/>
            <person name="Yokobori S."/>
            <person name="Miyagawa K."/>
            <person name="Suzuki Y."/>
            <person name="Kubo T."/>
            <person name="Oyama M."/>
            <person name="Kohara Y."/>
            <person name="Fujiyama A."/>
            <person name="Arakawa K."/>
            <person name="Katayama T."/>
            <person name="Toyoda A."/>
            <person name="Kunieda T."/>
        </authorList>
    </citation>
    <scope>NUCLEOTIDE SEQUENCE [LARGE SCALE GENOMIC DNA]</scope>
    <source>
        <strain evidence="6 7">YOKOZUNA-1</strain>
    </source>
</reference>
<dbReference type="InterPro" id="IPR009091">
    <property type="entry name" value="RCC1/BLIP-II"/>
</dbReference>
<dbReference type="PANTHER" id="PTHR45982">
    <property type="entry name" value="REGULATOR OF CHROMOSOME CONDENSATION"/>
    <property type="match status" value="1"/>
</dbReference>
<dbReference type="InterPro" id="IPR051553">
    <property type="entry name" value="Ran_GTPase-activating"/>
</dbReference>
<evidence type="ECO:0000256" key="1">
    <source>
        <dbReference type="ARBA" id="ARBA00022658"/>
    </source>
</evidence>
<evidence type="ECO:0000256" key="4">
    <source>
        <dbReference type="SAM" id="MobiDB-lite"/>
    </source>
</evidence>
<keyword evidence="1" id="KW-0344">Guanine-nucleotide releasing factor</keyword>
<evidence type="ECO:0000259" key="5">
    <source>
        <dbReference type="Pfam" id="PF25390"/>
    </source>
</evidence>
<dbReference type="PROSITE" id="PS00626">
    <property type="entry name" value="RCC1_2"/>
    <property type="match status" value="1"/>
</dbReference>
<evidence type="ECO:0000256" key="3">
    <source>
        <dbReference type="PROSITE-ProRule" id="PRU00235"/>
    </source>
</evidence>
<evidence type="ECO:0000256" key="2">
    <source>
        <dbReference type="ARBA" id="ARBA00022737"/>
    </source>
</evidence>
<feature type="repeat" description="RCC1" evidence="3">
    <location>
        <begin position="56"/>
        <end position="110"/>
    </location>
</feature>
<organism evidence="6 7">
    <name type="scientific">Ramazzottius varieornatus</name>
    <name type="common">Water bear</name>
    <name type="synonym">Tardigrade</name>
    <dbReference type="NCBI Taxonomy" id="947166"/>
    <lineage>
        <taxon>Eukaryota</taxon>
        <taxon>Metazoa</taxon>
        <taxon>Ecdysozoa</taxon>
        <taxon>Tardigrada</taxon>
        <taxon>Eutardigrada</taxon>
        <taxon>Parachela</taxon>
        <taxon>Hypsibioidea</taxon>
        <taxon>Ramazzottiidae</taxon>
        <taxon>Ramazzottius</taxon>
    </lineage>
</organism>
<dbReference type="AlphaFoldDB" id="A0A1D1VNQ0"/>
<dbReference type="Proteomes" id="UP000186922">
    <property type="component" value="Unassembled WGS sequence"/>
</dbReference>
<keyword evidence="7" id="KW-1185">Reference proteome</keyword>
<accession>A0A1D1VNQ0</accession>
<evidence type="ECO:0000313" key="6">
    <source>
        <dbReference type="EMBL" id="GAV01783.1"/>
    </source>
</evidence>